<keyword evidence="2" id="KW-0488">Methylation</keyword>
<dbReference type="OrthoDB" id="8592370at2"/>
<dbReference type="NCBIfam" id="TIGR02532">
    <property type="entry name" value="IV_pilin_GFxxxE"/>
    <property type="match status" value="1"/>
</dbReference>
<dbReference type="HOGENOM" id="CLU_091705_6_3_4"/>
<keyword evidence="3" id="KW-0472">Membrane</keyword>
<dbReference type="STRING" id="580332.Slit_2082"/>
<dbReference type="PROSITE" id="PS00409">
    <property type="entry name" value="PROKAR_NTER_METHYL"/>
    <property type="match status" value="1"/>
</dbReference>
<dbReference type="KEGG" id="slt:Slit_2082"/>
<reference evidence="4 5" key="1">
    <citation type="submission" date="2010-03" db="EMBL/GenBank/DDBJ databases">
        <title>Complete sequence of Sideroxydans lithotrophicus ES-1.</title>
        <authorList>
            <consortium name="US DOE Joint Genome Institute"/>
            <person name="Lucas S."/>
            <person name="Copeland A."/>
            <person name="Lapidus A."/>
            <person name="Cheng J.-F."/>
            <person name="Bruce D."/>
            <person name="Goodwin L."/>
            <person name="Pitluck S."/>
            <person name="Munk A.C."/>
            <person name="Detter J.C."/>
            <person name="Han C."/>
            <person name="Tapia R."/>
            <person name="Larimer F."/>
            <person name="Land M."/>
            <person name="Hauser L."/>
            <person name="Kyrpides N."/>
            <person name="Ivanova N."/>
            <person name="Emerson D."/>
            <person name="Woyke T."/>
        </authorList>
    </citation>
    <scope>NUCLEOTIDE SEQUENCE [LARGE SCALE GENOMIC DNA]</scope>
    <source>
        <strain evidence="4 5">ES-1</strain>
    </source>
</reference>
<dbReference type="PANTHER" id="PTHR30093">
    <property type="entry name" value="GENERAL SECRETION PATHWAY PROTEIN G"/>
    <property type="match status" value="1"/>
</dbReference>
<dbReference type="PANTHER" id="PTHR30093:SF34">
    <property type="entry name" value="PREPILIN PEPTIDASE-DEPENDENT PROTEIN D"/>
    <property type="match status" value="1"/>
</dbReference>
<dbReference type="GO" id="GO:0015627">
    <property type="term" value="C:type II protein secretion system complex"/>
    <property type="evidence" value="ECO:0007669"/>
    <property type="project" value="InterPro"/>
</dbReference>
<dbReference type="RefSeq" id="WP_013030208.1">
    <property type="nucleotide sequence ID" value="NC_013959.1"/>
</dbReference>
<dbReference type="GO" id="GO:0015628">
    <property type="term" value="P:protein secretion by the type II secretion system"/>
    <property type="evidence" value="ECO:0007669"/>
    <property type="project" value="InterPro"/>
</dbReference>
<keyword evidence="5" id="KW-1185">Reference proteome</keyword>
<dbReference type="EMBL" id="CP001965">
    <property type="protein sequence ID" value="ADE12310.1"/>
    <property type="molecule type" value="Genomic_DNA"/>
</dbReference>
<dbReference type="InterPro" id="IPR031982">
    <property type="entry name" value="PilE-like"/>
</dbReference>
<dbReference type="Pfam" id="PF07963">
    <property type="entry name" value="N_methyl"/>
    <property type="match status" value="1"/>
</dbReference>
<dbReference type="InterPro" id="IPR000983">
    <property type="entry name" value="Bac_GSPG_pilin"/>
</dbReference>
<dbReference type="InterPro" id="IPR045584">
    <property type="entry name" value="Pilin-like"/>
</dbReference>
<name>D5CTZ8_SIDLE</name>
<keyword evidence="3" id="KW-0812">Transmembrane</keyword>
<accession>D5CTZ8</accession>
<evidence type="ECO:0000256" key="1">
    <source>
        <dbReference type="ARBA" id="ARBA00005233"/>
    </source>
</evidence>
<dbReference type="Gene3D" id="3.30.700.10">
    <property type="entry name" value="Glycoprotein, Type 4 Pilin"/>
    <property type="match status" value="1"/>
</dbReference>
<dbReference type="Proteomes" id="UP000001625">
    <property type="component" value="Chromosome"/>
</dbReference>
<dbReference type="AlphaFoldDB" id="D5CTZ8"/>
<sequence precursor="true">MKLHKGFTLIELMVVVAIIAILASVAFPAYQDYVVRSKIPEATSTLSTMRVQMEQCFQDNRSYATCNCNNTGNNFDVSCPATPGATTYTLQAIGKNTMAGFTYTVDQANAQTSTIAAPAPANWQSPQQSCWITKAGGQC</sequence>
<feature type="transmembrane region" description="Helical" evidence="3">
    <location>
        <begin position="12"/>
        <end position="30"/>
    </location>
</feature>
<dbReference type="Pfam" id="PF16732">
    <property type="entry name" value="ComP_DUS"/>
    <property type="match status" value="1"/>
</dbReference>
<evidence type="ECO:0000256" key="2">
    <source>
        <dbReference type="ARBA" id="ARBA00022481"/>
    </source>
</evidence>
<dbReference type="PRINTS" id="PR00813">
    <property type="entry name" value="BCTERIALGSPG"/>
</dbReference>
<dbReference type="eggNOG" id="COG4968">
    <property type="taxonomic scope" value="Bacteria"/>
</dbReference>
<keyword evidence="3" id="KW-1133">Transmembrane helix</keyword>
<dbReference type="InterPro" id="IPR012902">
    <property type="entry name" value="N_methyl_site"/>
</dbReference>
<gene>
    <name evidence="4" type="ordered locus">Slit_2082</name>
</gene>
<evidence type="ECO:0000256" key="3">
    <source>
        <dbReference type="SAM" id="Phobius"/>
    </source>
</evidence>
<dbReference type="GO" id="GO:0043683">
    <property type="term" value="P:type IV pilus assembly"/>
    <property type="evidence" value="ECO:0007669"/>
    <property type="project" value="InterPro"/>
</dbReference>
<organism evidence="4 5">
    <name type="scientific">Sideroxydans lithotrophicus (strain ES-1)</name>
    <dbReference type="NCBI Taxonomy" id="580332"/>
    <lineage>
        <taxon>Bacteria</taxon>
        <taxon>Pseudomonadati</taxon>
        <taxon>Pseudomonadota</taxon>
        <taxon>Betaproteobacteria</taxon>
        <taxon>Nitrosomonadales</taxon>
        <taxon>Gallionellaceae</taxon>
        <taxon>Sideroxydans</taxon>
    </lineage>
</organism>
<proteinExistence type="inferred from homology"/>
<dbReference type="SUPFAM" id="SSF54523">
    <property type="entry name" value="Pili subunits"/>
    <property type="match status" value="1"/>
</dbReference>
<protein>
    <submittedName>
        <fullName evidence="4">Type IV pilus biogenesis protein PilE</fullName>
    </submittedName>
</protein>
<comment type="similarity">
    <text evidence="1">Belongs to the N-Me-Phe pilin family.</text>
</comment>
<evidence type="ECO:0000313" key="5">
    <source>
        <dbReference type="Proteomes" id="UP000001625"/>
    </source>
</evidence>
<evidence type="ECO:0000313" key="4">
    <source>
        <dbReference type="EMBL" id="ADE12310.1"/>
    </source>
</evidence>